<feature type="chain" id="PRO_5013029027" description="Outer membrane protein beta-barrel domain-containing protein" evidence="1">
    <location>
        <begin position="23"/>
        <end position="216"/>
    </location>
</feature>
<dbReference type="RefSeq" id="WP_132323419.1">
    <property type="nucleotide sequence ID" value="NZ_FWZT01000022.1"/>
</dbReference>
<proteinExistence type="predicted"/>
<dbReference type="Gene3D" id="2.40.160.20">
    <property type="match status" value="1"/>
</dbReference>
<protein>
    <recommendedName>
        <fullName evidence="4">Outer membrane protein beta-barrel domain-containing protein</fullName>
    </recommendedName>
</protein>
<reference evidence="3" key="1">
    <citation type="submission" date="2017-04" db="EMBL/GenBank/DDBJ databases">
        <authorList>
            <person name="Varghese N."/>
            <person name="Submissions S."/>
        </authorList>
    </citation>
    <scope>NUCLEOTIDE SEQUENCE [LARGE SCALE GENOMIC DNA]</scope>
    <source>
        <strain evidence="3">RKEM611</strain>
    </source>
</reference>
<gene>
    <name evidence="2" type="ORF">SAMN06296036_12271</name>
</gene>
<accession>A0A1Y6CNS8</accession>
<dbReference type="EMBL" id="FWZT01000022">
    <property type="protein sequence ID" value="SMF64699.1"/>
    <property type="molecule type" value="Genomic_DNA"/>
</dbReference>
<evidence type="ECO:0008006" key="4">
    <source>
        <dbReference type="Google" id="ProtNLM"/>
    </source>
</evidence>
<dbReference type="InterPro" id="IPR011250">
    <property type="entry name" value="OMP/PagP_B-barrel"/>
</dbReference>
<evidence type="ECO:0000256" key="1">
    <source>
        <dbReference type="SAM" id="SignalP"/>
    </source>
</evidence>
<feature type="signal peptide" evidence="1">
    <location>
        <begin position="1"/>
        <end position="22"/>
    </location>
</feature>
<organism evidence="2 3">
    <name type="scientific">Pseudobacteriovorax antillogorgiicola</name>
    <dbReference type="NCBI Taxonomy" id="1513793"/>
    <lineage>
        <taxon>Bacteria</taxon>
        <taxon>Pseudomonadati</taxon>
        <taxon>Bdellovibrionota</taxon>
        <taxon>Oligoflexia</taxon>
        <taxon>Oligoflexales</taxon>
        <taxon>Pseudobacteriovoracaceae</taxon>
        <taxon>Pseudobacteriovorax</taxon>
    </lineage>
</organism>
<evidence type="ECO:0000313" key="3">
    <source>
        <dbReference type="Proteomes" id="UP000192907"/>
    </source>
</evidence>
<keyword evidence="3" id="KW-1185">Reference proteome</keyword>
<name>A0A1Y6CNS8_9BACT</name>
<evidence type="ECO:0000313" key="2">
    <source>
        <dbReference type="EMBL" id="SMF64699.1"/>
    </source>
</evidence>
<dbReference type="AlphaFoldDB" id="A0A1Y6CNS8"/>
<keyword evidence="1" id="KW-0732">Signal</keyword>
<sequence length="216" mass="22756">MMKLVTAPRIAALIIATSPALAFGQNLEEAPNPPRIDGGKTVKLKRQAGIGSRYAYAEAGVLEIGGAINFSTTDSRTDAGFTPSIGYFFSDNFQVSALTNFTYTSLDDVDDENSNIDEDTSSGSLVIEPSLHMPLSRQQFVFAGIGAGAYFAEGEDTGFAVAPRIGFKNLVGRSGMLSIALQGVYAAQSEDDDNSNGTVVTVEDGANLSFGYSVLL</sequence>
<dbReference type="Proteomes" id="UP000192907">
    <property type="component" value="Unassembled WGS sequence"/>
</dbReference>
<dbReference type="SUPFAM" id="SSF56925">
    <property type="entry name" value="OMPA-like"/>
    <property type="match status" value="1"/>
</dbReference>
<dbReference type="OrthoDB" id="945117at2"/>